<dbReference type="PANTHER" id="PTHR45912">
    <property type="entry name" value="CILIA- AND FLAGELLA-ASSOCIATED PROTEIN 47"/>
    <property type="match status" value="1"/>
</dbReference>
<dbReference type="Pfam" id="PF22066">
    <property type="entry name" value="Cep192_D8"/>
    <property type="match status" value="1"/>
</dbReference>
<dbReference type="InterPro" id="IPR013783">
    <property type="entry name" value="Ig-like_fold"/>
</dbReference>
<accession>A0A7R8CXE6</accession>
<dbReference type="EMBL" id="HG994584">
    <property type="protein sequence ID" value="CAF2960390.1"/>
    <property type="molecule type" value="Genomic_DNA"/>
</dbReference>
<dbReference type="Gene3D" id="2.60.40.10">
    <property type="entry name" value="Immunoglobulins"/>
    <property type="match status" value="2"/>
</dbReference>
<keyword evidence="3" id="KW-1185">Reference proteome</keyword>
<feature type="domain" description="Cep192-like" evidence="1">
    <location>
        <begin position="563"/>
        <end position="660"/>
    </location>
</feature>
<evidence type="ECO:0000313" key="2">
    <source>
        <dbReference type="EMBL" id="CAF2960390.1"/>
    </source>
</evidence>
<dbReference type="PANTHER" id="PTHR45912:SF3">
    <property type="entry name" value="CILIA- AND FLAGELLA-ASSOCIATED PROTEIN 47"/>
    <property type="match status" value="1"/>
</dbReference>
<protein>
    <submittedName>
        <fullName evidence="2">CEP192</fullName>
    </submittedName>
</protein>
<dbReference type="GO" id="GO:0005929">
    <property type="term" value="C:cilium"/>
    <property type="evidence" value="ECO:0007669"/>
    <property type="project" value="TreeGrafter"/>
</dbReference>
<evidence type="ECO:0000313" key="3">
    <source>
        <dbReference type="Proteomes" id="UP000675881"/>
    </source>
</evidence>
<dbReference type="OrthoDB" id="67059at2759"/>
<name>A0A7R8CXE6_LEPSM</name>
<evidence type="ECO:0000259" key="1">
    <source>
        <dbReference type="Pfam" id="PF22066"/>
    </source>
</evidence>
<dbReference type="AlphaFoldDB" id="A0A7R8CXE6"/>
<dbReference type="InterPro" id="IPR054088">
    <property type="entry name" value="Cep192-like_D8"/>
</dbReference>
<proteinExistence type="predicted"/>
<reference evidence="2" key="1">
    <citation type="submission" date="2021-02" db="EMBL/GenBank/DDBJ databases">
        <authorList>
            <person name="Bekaert M."/>
        </authorList>
    </citation>
    <scope>NUCLEOTIDE SEQUENCE</scope>
    <source>
        <strain evidence="2">IoA-00</strain>
    </source>
</reference>
<dbReference type="SUPFAM" id="SSF49354">
    <property type="entry name" value="PapD-like"/>
    <property type="match status" value="1"/>
</dbReference>
<dbReference type="InterPro" id="IPR008962">
    <property type="entry name" value="PapD-like_sf"/>
</dbReference>
<organism evidence="2 3">
    <name type="scientific">Lepeophtheirus salmonis</name>
    <name type="common">Salmon louse</name>
    <name type="synonym">Caligus salmonis</name>
    <dbReference type="NCBI Taxonomy" id="72036"/>
    <lineage>
        <taxon>Eukaryota</taxon>
        <taxon>Metazoa</taxon>
        <taxon>Ecdysozoa</taxon>
        <taxon>Arthropoda</taxon>
        <taxon>Crustacea</taxon>
        <taxon>Multicrustacea</taxon>
        <taxon>Hexanauplia</taxon>
        <taxon>Copepoda</taxon>
        <taxon>Siphonostomatoida</taxon>
        <taxon>Caligidae</taxon>
        <taxon>Lepeophtheirus</taxon>
    </lineage>
</organism>
<sequence>MNSNNQSPTTNKRRNPLSSIENICSLNSPRPSDIKALIRNGNISALNFSSIIKKTSPVDIIEAILHSPPKSGDESSFRVHTPELPSFLHFSEDEEASPGTPKVPSPQLKGDTLKSIRIYPKKLNFGILSNGCWDTRTFTLTNMHEFDVMVKIEAYGPLSIFLQKEERYSSEALNLILSPCNQYTIHIKFQSSEAQEGKKKVDSEIVIVANGIVVERVSVTAVIGYAKKKHCFVKAIGNVPLTLGVLGTESSLKSGTLELSEKHLVLNSDCAAYSLKAYFESNDQFSDMNEKGNILLQTLPNGPVHKIPFLIHHEGLKDFPIEADASSLTWSNDSTTKTLSLKNSTNLDIPLKLMFDATNDESAPSCFFILEGGEHLTQKKNILFPSNSILTFRLFYRRNTASSSSSSHKSRLLIKLINTPFKAAIFLSSEEHSLPSILLLHPPSILLIVPRQCQKSFTLSNTSNWLLNWRALWTTSSQHFQISQLSGILKPRESKELMITFQGSSFPDFGRTLSMTQEIEFECRTLNSDFSKSSSRMLCVLRYEERNESSECGREQGHMKRISLEDPHIYFPKTIVGTESVSKVTVRNKTFNDEELRIYTPARGHESFSFHVPYERVSIKSRSYLRFPVQFKPQSVGMHTSHIFIRNSNINLTACVCGEAIEEEMGTMQIN</sequence>
<dbReference type="GO" id="GO:0060271">
    <property type="term" value="P:cilium assembly"/>
    <property type="evidence" value="ECO:0007669"/>
    <property type="project" value="TreeGrafter"/>
</dbReference>
<dbReference type="Proteomes" id="UP000675881">
    <property type="component" value="Chromosome 5"/>
</dbReference>
<gene>
    <name evidence="2" type="ORF">LSAA_9570</name>
</gene>